<comment type="caution">
    <text evidence="10">The sequence shown here is derived from an EMBL/GenBank/DDBJ whole genome shotgun (WGS) entry which is preliminary data.</text>
</comment>
<evidence type="ECO:0000313" key="10">
    <source>
        <dbReference type="EMBL" id="MBA0614411.1"/>
    </source>
</evidence>
<feature type="transmembrane region" description="Helical" evidence="8">
    <location>
        <begin position="615"/>
        <end position="635"/>
    </location>
</feature>
<accession>A0A7J8RKY4</accession>
<dbReference type="CDD" id="cd03213">
    <property type="entry name" value="ABCG_EPDR"/>
    <property type="match status" value="1"/>
</dbReference>
<dbReference type="InterPro" id="IPR017871">
    <property type="entry name" value="ABC_transporter-like_CS"/>
</dbReference>
<feature type="transmembrane region" description="Helical" evidence="8">
    <location>
        <begin position="524"/>
        <end position="546"/>
    </location>
</feature>
<dbReference type="Pfam" id="PF01061">
    <property type="entry name" value="ABC2_membrane"/>
    <property type="match status" value="1"/>
</dbReference>
<feature type="transmembrane region" description="Helical" evidence="8">
    <location>
        <begin position="496"/>
        <end position="517"/>
    </location>
</feature>
<dbReference type="InterPro" id="IPR003593">
    <property type="entry name" value="AAA+_ATPase"/>
</dbReference>
<evidence type="ECO:0000256" key="1">
    <source>
        <dbReference type="ARBA" id="ARBA00004141"/>
    </source>
</evidence>
<dbReference type="AlphaFoldDB" id="A0A7J8RKY4"/>
<evidence type="ECO:0000313" key="11">
    <source>
        <dbReference type="Proteomes" id="UP000593561"/>
    </source>
</evidence>
<evidence type="ECO:0000259" key="9">
    <source>
        <dbReference type="PROSITE" id="PS50893"/>
    </source>
</evidence>
<evidence type="ECO:0000256" key="2">
    <source>
        <dbReference type="ARBA" id="ARBA00022448"/>
    </source>
</evidence>
<dbReference type="InterPro" id="IPR003439">
    <property type="entry name" value="ABC_transporter-like_ATP-bd"/>
</dbReference>
<dbReference type="GO" id="GO:0140359">
    <property type="term" value="F:ABC-type transporter activity"/>
    <property type="evidence" value="ECO:0007669"/>
    <property type="project" value="InterPro"/>
</dbReference>
<dbReference type="InterPro" id="IPR010929">
    <property type="entry name" value="PDR_CDR_ABC"/>
</dbReference>
<keyword evidence="3 8" id="KW-0812">Transmembrane</keyword>
<dbReference type="Gene3D" id="3.40.50.300">
    <property type="entry name" value="P-loop containing nucleotide triphosphate hydrolases"/>
    <property type="match status" value="1"/>
</dbReference>
<feature type="transmembrane region" description="Helical" evidence="8">
    <location>
        <begin position="384"/>
        <end position="406"/>
    </location>
</feature>
<reference evidence="10 11" key="1">
    <citation type="journal article" date="2019" name="Genome Biol. Evol.">
        <title>Insights into the evolution of the New World diploid cottons (Gossypium, subgenus Houzingenia) based on genome sequencing.</title>
        <authorList>
            <person name="Grover C.E."/>
            <person name="Arick M.A. 2nd"/>
            <person name="Thrash A."/>
            <person name="Conover J.L."/>
            <person name="Sanders W.S."/>
            <person name="Peterson D.G."/>
            <person name="Frelichowski J.E."/>
            <person name="Scheffler J.A."/>
            <person name="Scheffler B.E."/>
            <person name="Wendel J.F."/>
        </authorList>
    </citation>
    <scope>NUCLEOTIDE SEQUENCE [LARGE SCALE GENOMIC DNA]</scope>
    <source>
        <strain evidence="10">27</strain>
        <tissue evidence="10">Leaf</tissue>
    </source>
</reference>
<feature type="transmembrane region" description="Helical" evidence="8">
    <location>
        <begin position="461"/>
        <end position="484"/>
    </location>
</feature>
<dbReference type="InterPro" id="IPR027417">
    <property type="entry name" value="P-loop_NTPase"/>
</dbReference>
<keyword evidence="7 8" id="KW-0472">Membrane</keyword>
<keyword evidence="4" id="KW-0547">Nucleotide-binding</keyword>
<dbReference type="PANTHER" id="PTHR48041:SF100">
    <property type="entry name" value="ABC TRANSPORTER-LIKE"/>
    <property type="match status" value="1"/>
</dbReference>
<gene>
    <name evidence="10" type="ORF">Godav_014711</name>
</gene>
<dbReference type="FunFam" id="3.40.50.300:FF:001473">
    <property type="entry name" value="ATP-binding cassette transporter"/>
    <property type="match status" value="1"/>
</dbReference>
<dbReference type="SMART" id="SM00382">
    <property type="entry name" value="AAA"/>
    <property type="match status" value="1"/>
</dbReference>
<evidence type="ECO:0000256" key="5">
    <source>
        <dbReference type="ARBA" id="ARBA00022840"/>
    </source>
</evidence>
<evidence type="ECO:0000256" key="8">
    <source>
        <dbReference type="SAM" id="Phobius"/>
    </source>
</evidence>
<dbReference type="InterPro" id="IPR013525">
    <property type="entry name" value="ABC2_TM"/>
</dbReference>
<feature type="domain" description="ABC transporter" evidence="9">
    <location>
        <begin position="71"/>
        <end position="314"/>
    </location>
</feature>
<keyword evidence="2" id="KW-0813">Transport</keyword>
<dbReference type="EMBL" id="JABFAC010000006">
    <property type="protein sequence ID" value="MBA0614411.1"/>
    <property type="molecule type" value="Genomic_DNA"/>
</dbReference>
<dbReference type="PANTHER" id="PTHR48041">
    <property type="entry name" value="ABC TRANSPORTER G FAMILY MEMBER 28"/>
    <property type="match status" value="1"/>
</dbReference>
<dbReference type="InterPro" id="IPR050352">
    <property type="entry name" value="ABCG_transporters"/>
</dbReference>
<proteinExistence type="predicted"/>
<evidence type="ECO:0000256" key="3">
    <source>
        <dbReference type="ARBA" id="ARBA00022692"/>
    </source>
</evidence>
<dbReference type="PROSITE" id="PS00211">
    <property type="entry name" value="ABC_TRANSPORTER_1"/>
    <property type="match status" value="1"/>
</dbReference>
<dbReference type="GO" id="GO:0005524">
    <property type="term" value="F:ATP binding"/>
    <property type="evidence" value="ECO:0007669"/>
    <property type="project" value="UniProtKB-KW"/>
</dbReference>
<dbReference type="Pfam" id="PF06422">
    <property type="entry name" value="PDR_CDR"/>
    <property type="match status" value="1"/>
</dbReference>
<dbReference type="Proteomes" id="UP000593561">
    <property type="component" value="Unassembled WGS sequence"/>
</dbReference>
<keyword evidence="6 8" id="KW-1133">Transmembrane helix</keyword>
<evidence type="ECO:0000256" key="6">
    <source>
        <dbReference type="ARBA" id="ARBA00022989"/>
    </source>
</evidence>
<protein>
    <recommendedName>
        <fullName evidence="9">ABC transporter domain-containing protein</fullName>
    </recommendedName>
</protein>
<keyword evidence="11" id="KW-1185">Reference proteome</keyword>
<organism evidence="10 11">
    <name type="scientific">Gossypium davidsonii</name>
    <name type="common">Davidson's cotton</name>
    <name type="synonym">Gossypium klotzschianum subsp. davidsonii</name>
    <dbReference type="NCBI Taxonomy" id="34287"/>
    <lineage>
        <taxon>Eukaryota</taxon>
        <taxon>Viridiplantae</taxon>
        <taxon>Streptophyta</taxon>
        <taxon>Embryophyta</taxon>
        <taxon>Tracheophyta</taxon>
        <taxon>Spermatophyta</taxon>
        <taxon>Magnoliopsida</taxon>
        <taxon>eudicotyledons</taxon>
        <taxon>Gunneridae</taxon>
        <taxon>Pentapetalae</taxon>
        <taxon>rosids</taxon>
        <taxon>malvids</taxon>
        <taxon>Malvales</taxon>
        <taxon>Malvaceae</taxon>
        <taxon>Malvoideae</taxon>
        <taxon>Gossypium</taxon>
    </lineage>
</organism>
<dbReference type="GO" id="GO:0016887">
    <property type="term" value="F:ATP hydrolysis activity"/>
    <property type="evidence" value="ECO:0007669"/>
    <property type="project" value="InterPro"/>
</dbReference>
<dbReference type="PROSITE" id="PS50893">
    <property type="entry name" value="ABC_TRANSPORTER_2"/>
    <property type="match status" value="1"/>
</dbReference>
<sequence length="642" mass="72302">MAILSASIGNTKIPFNVSERYCNCSFQVTWTMTGESVVSISALRLASWKHSPSFRAFKMELPIKALDCRDTEIHYIIKALNLSYCKCILKNVNCEARPGEILAIAGPSGAGKTTLLEVLAGMIPLSRLSGNVLVNNEAMDPGHFRRVSGYVTQDQLLFPLLTVEETLMYSARLRMHDGQQHNKAAVRVKELLKELGLEEVANVRIGEESNRGISGGQKRRVSIGVDLVHDPTVLLIDEPTSGLDSASAFHVVSLLKSMATKQGKTIVLTVHQPGFRILELFDRILLLSNGTVIHHGTLHLLEQRLQFAGHSIPCHVNVLEFAIEVTQDLVVSTEESEDCEDIRRNLQLSNVKENNICYANPLFMEVLILCQRFSNNIYRTKQLFIARTIQALAAGIVLGTIFMNAGNDSMRSKLQTQIGFFAFSLTFLLSSTTEGLPIYLQERRILMKETSRGAYRVSSYVISNTMVFMPFLLFVALLYTFPVYWLVGLRREINAFLYFSLVVWLVVLMSNSFVACFSALVPNFIMGTSLIAGLVGSFFLFSGYFISKEEIPKYWIFMHYLSLFKYPFECFMLNEYGGEKGQKRCLKIVEGQCYLNGEGFLKQQGLNESQKWSNIVVMLSFIVGYRFLSILLLSYRSCRTKC</sequence>
<dbReference type="GO" id="GO:0016020">
    <property type="term" value="C:membrane"/>
    <property type="evidence" value="ECO:0007669"/>
    <property type="project" value="UniProtKB-SubCell"/>
</dbReference>
<evidence type="ECO:0000256" key="4">
    <source>
        <dbReference type="ARBA" id="ARBA00022741"/>
    </source>
</evidence>
<evidence type="ECO:0000256" key="7">
    <source>
        <dbReference type="ARBA" id="ARBA00023136"/>
    </source>
</evidence>
<feature type="transmembrane region" description="Helical" evidence="8">
    <location>
        <begin position="418"/>
        <end position="440"/>
    </location>
</feature>
<keyword evidence="5" id="KW-0067">ATP-binding</keyword>
<comment type="subcellular location">
    <subcellularLocation>
        <location evidence="1">Membrane</location>
        <topology evidence="1">Multi-pass membrane protein</topology>
    </subcellularLocation>
</comment>
<dbReference type="SUPFAM" id="SSF52540">
    <property type="entry name" value="P-loop containing nucleoside triphosphate hydrolases"/>
    <property type="match status" value="1"/>
</dbReference>
<name>A0A7J8RKY4_GOSDV</name>
<dbReference type="Pfam" id="PF00005">
    <property type="entry name" value="ABC_tran"/>
    <property type="match status" value="1"/>
</dbReference>